<organism evidence="1">
    <name type="scientific">marine sediment metagenome</name>
    <dbReference type="NCBI Taxonomy" id="412755"/>
    <lineage>
        <taxon>unclassified sequences</taxon>
        <taxon>metagenomes</taxon>
        <taxon>ecological metagenomes</taxon>
    </lineage>
</organism>
<dbReference type="EMBL" id="BART01030904">
    <property type="protein sequence ID" value="GAH08541.1"/>
    <property type="molecule type" value="Genomic_DNA"/>
</dbReference>
<name>X1CJL0_9ZZZZ</name>
<proteinExistence type="predicted"/>
<sequence length="50" mass="5559">SLYIVFIELTPNMLLAHSLRKQPQFWGKAGSPKIVCSLDSNTRSNILGDV</sequence>
<evidence type="ECO:0000313" key="1">
    <source>
        <dbReference type="EMBL" id="GAH08541.1"/>
    </source>
</evidence>
<dbReference type="AlphaFoldDB" id="X1CJL0"/>
<protein>
    <submittedName>
        <fullName evidence="1">Uncharacterized protein</fullName>
    </submittedName>
</protein>
<gene>
    <name evidence="1" type="ORF">S01H4_53815</name>
</gene>
<feature type="non-terminal residue" evidence="1">
    <location>
        <position position="1"/>
    </location>
</feature>
<accession>X1CJL0</accession>
<comment type="caution">
    <text evidence="1">The sequence shown here is derived from an EMBL/GenBank/DDBJ whole genome shotgun (WGS) entry which is preliminary data.</text>
</comment>
<reference evidence="1" key="1">
    <citation type="journal article" date="2014" name="Front. Microbiol.">
        <title>High frequency of phylogenetically diverse reductive dehalogenase-homologous genes in deep subseafloor sedimentary metagenomes.</title>
        <authorList>
            <person name="Kawai M."/>
            <person name="Futagami T."/>
            <person name="Toyoda A."/>
            <person name="Takaki Y."/>
            <person name="Nishi S."/>
            <person name="Hori S."/>
            <person name="Arai W."/>
            <person name="Tsubouchi T."/>
            <person name="Morono Y."/>
            <person name="Uchiyama I."/>
            <person name="Ito T."/>
            <person name="Fujiyama A."/>
            <person name="Inagaki F."/>
            <person name="Takami H."/>
        </authorList>
    </citation>
    <scope>NUCLEOTIDE SEQUENCE</scope>
    <source>
        <strain evidence="1">Expedition CK06-06</strain>
    </source>
</reference>